<organism evidence="7 8">
    <name type="scientific">Chara braunii</name>
    <name type="common">Braun's stonewort</name>
    <dbReference type="NCBI Taxonomy" id="69332"/>
    <lineage>
        <taxon>Eukaryota</taxon>
        <taxon>Viridiplantae</taxon>
        <taxon>Streptophyta</taxon>
        <taxon>Charophyceae</taxon>
        <taxon>Charales</taxon>
        <taxon>Characeae</taxon>
        <taxon>Chara</taxon>
    </lineage>
</organism>
<reference evidence="7 8" key="1">
    <citation type="journal article" date="2018" name="Cell">
        <title>The Chara Genome: Secondary Complexity and Implications for Plant Terrestrialization.</title>
        <authorList>
            <person name="Nishiyama T."/>
            <person name="Sakayama H."/>
            <person name="Vries J.D."/>
            <person name="Buschmann H."/>
            <person name="Saint-Marcoux D."/>
            <person name="Ullrich K.K."/>
            <person name="Haas F.B."/>
            <person name="Vanderstraeten L."/>
            <person name="Becker D."/>
            <person name="Lang D."/>
            <person name="Vosolsobe S."/>
            <person name="Rombauts S."/>
            <person name="Wilhelmsson P.K.I."/>
            <person name="Janitza P."/>
            <person name="Kern R."/>
            <person name="Heyl A."/>
            <person name="Rumpler F."/>
            <person name="Villalobos L.I.A.C."/>
            <person name="Clay J.M."/>
            <person name="Skokan R."/>
            <person name="Toyoda A."/>
            <person name="Suzuki Y."/>
            <person name="Kagoshima H."/>
            <person name="Schijlen E."/>
            <person name="Tajeshwar N."/>
            <person name="Catarino B."/>
            <person name="Hetherington A.J."/>
            <person name="Saltykova A."/>
            <person name="Bonnot C."/>
            <person name="Breuninger H."/>
            <person name="Symeonidi A."/>
            <person name="Radhakrishnan G.V."/>
            <person name="Van Nieuwerburgh F."/>
            <person name="Deforce D."/>
            <person name="Chang C."/>
            <person name="Karol K.G."/>
            <person name="Hedrich R."/>
            <person name="Ulvskov P."/>
            <person name="Glockner G."/>
            <person name="Delwiche C.F."/>
            <person name="Petrasek J."/>
            <person name="Van de Peer Y."/>
            <person name="Friml J."/>
            <person name="Beilby M."/>
            <person name="Dolan L."/>
            <person name="Kohara Y."/>
            <person name="Sugano S."/>
            <person name="Fujiyama A."/>
            <person name="Delaux P.-M."/>
            <person name="Quint M."/>
            <person name="TheiBen G."/>
            <person name="Hagemann M."/>
            <person name="Harholt J."/>
            <person name="Dunand C."/>
            <person name="Zachgo S."/>
            <person name="Langdale J."/>
            <person name="Maumus F."/>
            <person name="Straeten D.V.D."/>
            <person name="Gould S.B."/>
            <person name="Rensing S.A."/>
        </authorList>
    </citation>
    <scope>NUCLEOTIDE SEQUENCE [LARGE SCALE GENOMIC DNA]</scope>
    <source>
        <strain evidence="7 8">S276</strain>
    </source>
</reference>
<dbReference type="Proteomes" id="UP000265515">
    <property type="component" value="Unassembled WGS sequence"/>
</dbReference>
<comment type="similarity">
    <text evidence="2">Belongs to the TMCO4 family.</text>
</comment>
<keyword evidence="5" id="KW-0472">Membrane</keyword>
<dbReference type="InterPro" id="IPR007941">
    <property type="entry name" value="DUF726"/>
</dbReference>
<keyword evidence="4" id="KW-1133">Transmembrane helix</keyword>
<feature type="compositionally biased region" description="Polar residues" evidence="6">
    <location>
        <begin position="141"/>
        <end position="150"/>
    </location>
</feature>
<evidence type="ECO:0000313" key="7">
    <source>
        <dbReference type="EMBL" id="GBG88461.1"/>
    </source>
</evidence>
<feature type="region of interest" description="Disordered" evidence="6">
    <location>
        <begin position="138"/>
        <end position="195"/>
    </location>
</feature>
<feature type="compositionally biased region" description="Polar residues" evidence="6">
    <location>
        <begin position="174"/>
        <end position="194"/>
    </location>
</feature>
<evidence type="ECO:0000256" key="4">
    <source>
        <dbReference type="ARBA" id="ARBA00022989"/>
    </source>
</evidence>
<dbReference type="PANTHER" id="PTHR17920:SF23">
    <property type="entry name" value="DUF726-DOMAIN-CONTAINING PROTEIN"/>
    <property type="match status" value="1"/>
</dbReference>
<keyword evidence="8" id="KW-1185">Reference proteome</keyword>
<evidence type="ECO:0000256" key="2">
    <source>
        <dbReference type="ARBA" id="ARBA00009824"/>
    </source>
</evidence>
<dbReference type="PANTHER" id="PTHR17920">
    <property type="entry name" value="TRANSMEMBRANE AND COILED-COIL DOMAIN-CONTAINING PROTEIN 4 TMCO4"/>
    <property type="match status" value="1"/>
</dbReference>
<evidence type="ECO:0000256" key="6">
    <source>
        <dbReference type="SAM" id="MobiDB-lite"/>
    </source>
</evidence>
<evidence type="ECO:0000256" key="3">
    <source>
        <dbReference type="ARBA" id="ARBA00022692"/>
    </source>
</evidence>
<sequence length="657" mass="70745">MGDPLMNTTGETNQGSSCCSDDGLAWCSWCLHRTRHDKFSRRRTNHHVCSNCHRTTVPCHVHLENGGSPCLNMARAARSPRVWNRYSVGYTSGEGSGYAAVDDRYCAVHSGKIPSFASLGGEIDSIHKFLHLFNSEERSGFTDQGQSSRDPGTEPGLPALANRPSDPRPDATNDMFNSASPREMGSSSRNNDSMLVNMHCNDRNEVSTVRSYNNPGSLTPTPSPSLPQVFAATALDMVMNVVASSVKLVADIAQEKLGPVCNCLEEPLPKNAQEEASLMQKVSSALGSPLGGKLSYALWSKLQNADVFELFAGVRNAPDVIFINGFMSSNNRASAALDWGVRVAEFYEHSAQFLYAWKSENFALEEETRVAEHVPSHTGTARSAAIVERATMALRSGSDLVAGNQGGNRSRYGSSPQDALIARAGQALANLDPADGPSTRLAIGAISLAASAMTALPLAATALPLWALREFHATKDRASIAGILLADMLVRTRAKHSRGFVLMGHSLGADVIYWALRTLGSCPPGTRQPIVRQAYLLGAAVGRTNAQGWEAAASAVSGRIYNCYSVNDMILRAAYLPATLLGKEQEREPAGLGPIQSSAENIVNVDVSGIVQGHSEFKEKLVEVLQLIHHDKEGLDRNVCLCCREPCNVRLDDDPPT</sequence>
<dbReference type="Pfam" id="PF05277">
    <property type="entry name" value="DUF726"/>
    <property type="match status" value="1"/>
</dbReference>
<keyword evidence="3" id="KW-0812">Transmembrane</keyword>
<accession>A0A388M1N5</accession>
<evidence type="ECO:0000256" key="5">
    <source>
        <dbReference type="ARBA" id="ARBA00023136"/>
    </source>
</evidence>
<dbReference type="Gramene" id="GBG88461">
    <property type="protein sequence ID" value="GBG88461"/>
    <property type="gene ID" value="CBR_g47160"/>
</dbReference>
<gene>
    <name evidence="7" type="ORF">CBR_g47160</name>
</gene>
<evidence type="ECO:0000256" key="1">
    <source>
        <dbReference type="ARBA" id="ARBA00004141"/>
    </source>
</evidence>
<dbReference type="GO" id="GO:0016020">
    <property type="term" value="C:membrane"/>
    <property type="evidence" value="ECO:0007669"/>
    <property type="project" value="UniProtKB-SubCell"/>
</dbReference>
<evidence type="ECO:0000313" key="8">
    <source>
        <dbReference type="Proteomes" id="UP000265515"/>
    </source>
</evidence>
<proteinExistence type="inferred from homology"/>
<dbReference type="AlphaFoldDB" id="A0A388M1N5"/>
<dbReference type="EMBL" id="BFEA01000674">
    <property type="protein sequence ID" value="GBG88461.1"/>
    <property type="molecule type" value="Genomic_DNA"/>
</dbReference>
<dbReference type="SUPFAM" id="SSF53474">
    <property type="entry name" value="alpha/beta-Hydrolases"/>
    <property type="match status" value="1"/>
</dbReference>
<dbReference type="OrthoDB" id="277931at2759"/>
<protein>
    <submittedName>
        <fullName evidence="7">Uncharacterized protein</fullName>
    </submittedName>
</protein>
<name>A0A388M1N5_CHABU</name>
<dbReference type="InterPro" id="IPR029058">
    <property type="entry name" value="AB_hydrolase_fold"/>
</dbReference>
<comment type="subcellular location">
    <subcellularLocation>
        <location evidence="1">Membrane</location>
        <topology evidence="1">Multi-pass membrane protein</topology>
    </subcellularLocation>
</comment>
<comment type="caution">
    <text evidence="7">The sequence shown here is derived from an EMBL/GenBank/DDBJ whole genome shotgun (WGS) entry which is preliminary data.</text>
</comment>